<protein>
    <submittedName>
        <fullName evidence="2">Uncharacterized protein</fullName>
    </submittedName>
</protein>
<gene>
    <name evidence="2" type="ORF">L207DRAFT_510906</name>
</gene>
<feature type="compositionally biased region" description="Basic and acidic residues" evidence="1">
    <location>
        <begin position="44"/>
        <end position="62"/>
    </location>
</feature>
<organism evidence="2 3">
    <name type="scientific">Hyaloscypha variabilis (strain UAMH 11265 / GT02V1 / F)</name>
    <name type="common">Meliniomyces variabilis</name>
    <dbReference type="NCBI Taxonomy" id="1149755"/>
    <lineage>
        <taxon>Eukaryota</taxon>
        <taxon>Fungi</taxon>
        <taxon>Dikarya</taxon>
        <taxon>Ascomycota</taxon>
        <taxon>Pezizomycotina</taxon>
        <taxon>Leotiomycetes</taxon>
        <taxon>Helotiales</taxon>
        <taxon>Hyaloscyphaceae</taxon>
        <taxon>Hyaloscypha</taxon>
        <taxon>Hyaloscypha variabilis</taxon>
    </lineage>
</organism>
<proteinExistence type="predicted"/>
<feature type="region of interest" description="Disordered" evidence="1">
    <location>
        <begin position="17"/>
        <end position="82"/>
    </location>
</feature>
<evidence type="ECO:0000313" key="2">
    <source>
        <dbReference type="EMBL" id="PMD42681.1"/>
    </source>
</evidence>
<name>A0A2J6RVY5_HYAVF</name>
<dbReference type="EMBL" id="KZ613943">
    <property type="protein sequence ID" value="PMD42681.1"/>
    <property type="molecule type" value="Genomic_DNA"/>
</dbReference>
<reference evidence="2 3" key="1">
    <citation type="submission" date="2016-04" db="EMBL/GenBank/DDBJ databases">
        <title>A degradative enzymes factory behind the ericoid mycorrhizal symbiosis.</title>
        <authorList>
            <consortium name="DOE Joint Genome Institute"/>
            <person name="Martino E."/>
            <person name="Morin E."/>
            <person name="Grelet G."/>
            <person name="Kuo A."/>
            <person name="Kohler A."/>
            <person name="Daghino S."/>
            <person name="Barry K."/>
            <person name="Choi C."/>
            <person name="Cichocki N."/>
            <person name="Clum A."/>
            <person name="Copeland A."/>
            <person name="Hainaut M."/>
            <person name="Haridas S."/>
            <person name="Labutti K."/>
            <person name="Lindquist E."/>
            <person name="Lipzen A."/>
            <person name="Khouja H.-R."/>
            <person name="Murat C."/>
            <person name="Ohm R."/>
            <person name="Olson A."/>
            <person name="Spatafora J."/>
            <person name="Veneault-Fourrey C."/>
            <person name="Henrissat B."/>
            <person name="Grigoriev I."/>
            <person name="Martin F."/>
            <person name="Perotto S."/>
        </authorList>
    </citation>
    <scope>NUCLEOTIDE SEQUENCE [LARGE SCALE GENOMIC DNA]</scope>
    <source>
        <strain evidence="2 3">F</strain>
    </source>
</reference>
<keyword evidence="3" id="KW-1185">Reference proteome</keyword>
<evidence type="ECO:0000313" key="3">
    <source>
        <dbReference type="Proteomes" id="UP000235786"/>
    </source>
</evidence>
<dbReference type="AlphaFoldDB" id="A0A2J6RVY5"/>
<dbReference type="OrthoDB" id="2157103at2759"/>
<sequence length="128" mass="13986">MSRNAIGPVVGNMLRGGRMLKSLDRRGPTAFAGRDISSNSKLPPSREKFLAKNDELPKEDGKQATASQQIEKEVKQKQKQKTMAELDEELRLKLEGVSGEGGTAGVEYEGGKAVGLKRGVKDNMFRII</sequence>
<accession>A0A2J6RVY5</accession>
<evidence type="ECO:0000256" key="1">
    <source>
        <dbReference type="SAM" id="MobiDB-lite"/>
    </source>
</evidence>
<dbReference type="Proteomes" id="UP000235786">
    <property type="component" value="Unassembled WGS sequence"/>
</dbReference>